<sequence>MRRQTLESGDSNKLELNSTGKLIRFRKQNKFKEEFISIQQTRKEIDKKSSKPRRSKILNSCSVKMQTCHESGDSNKLELNSTEINQNSEKRRTNLKKFISISRYVRK</sequence>
<dbReference type="EMBL" id="BGPR01007111">
    <property type="protein sequence ID" value="GBN24384.1"/>
    <property type="molecule type" value="Genomic_DNA"/>
</dbReference>
<dbReference type="AlphaFoldDB" id="A0A4Y2MD32"/>
<reference evidence="1 2" key="1">
    <citation type="journal article" date="2019" name="Sci. Rep.">
        <title>Orb-weaving spider Araneus ventricosus genome elucidates the spidroin gene catalogue.</title>
        <authorList>
            <person name="Kono N."/>
            <person name="Nakamura H."/>
            <person name="Ohtoshi R."/>
            <person name="Moran D.A.P."/>
            <person name="Shinohara A."/>
            <person name="Yoshida Y."/>
            <person name="Fujiwara M."/>
            <person name="Mori M."/>
            <person name="Tomita M."/>
            <person name="Arakawa K."/>
        </authorList>
    </citation>
    <scope>NUCLEOTIDE SEQUENCE [LARGE SCALE GENOMIC DNA]</scope>
</reference>
<dbReference type="Proteomes" id="UP000499080">
    <property type="component" value="Unassembled WGS sequence"/>
</dbReference>
<evidence type="ECO:0000313" key="1">
    <source>
        <dbReference type="EMBL" id="GBN24384.1"/>
    </source>
</evidence>
<comment type="caution">
    <text evidence="1">The sequence shown here is derived from an EMBL/GenBank/DDBJ whole genome shotgun (WGS) entry which is preliminary data.</text>
</comment>
<keyword evidence="2" id="KW-1185">Reference proteome</keyword>
<evidence type="ECO:0000313" key="2">
    <source>
        <dbReference type="Proteomes" id="UP000499080"/>
    </source>
</evidence>
<gene>
    <name evidence="1" type="ORF">AVEN_93001_1</name>
</gene>
<accession>A0A4Y2MD32</accession>
<proteinExistence type="predicted"/>
<name>A0A4Y2MD32_ARAVE</name>
<protein>
    <submittedName>
        <fullName evidence="1">Uncharacterized protein</fullName>
    </submittedName>
</protein>
<organism evidence="1 2">
    <name type="scientific">Araneus ventricosus</name>
    <name type="common">Orbweaver spider</name>
    <name type="synonym">Epeira ventricosa</name>
    <dbReference type="NCBI Taxonomy" id="182803"/>
    <lineage>
        <taxon>Eukaryota</taxon>
        <taxon>Metazoa</taxon>
        <taxon>Ecdysozoa</taxon>
        <taxon>Arthropoda</taxon>
        <taxon>Chelicerata</taxon>
        <taxon>Arachnida</taxon>
        <taxon>Araneae</taxon>
        <taxon>Araneomorphae</taxon>
        <taxon>Entelegynae</taxon>
        <taxon>Araneoidea</taxon>
        <taxon>Araneidae</taxon>
        <taxon>Araneus</taxon>
    </lineage>
</organism>